<dbReference type="PANTHER" id="PTHR36845">
    <property type="entry name" value="HYDROLASE, PUTATIVE (AFU_ORTHOLOGUE AFUA_7G05090)-RELATED"/>
    <property type="match status" value="1"/>
</dbReference>
<organism evidence="3">
    <name type="scientific">Bionectria ochroleuca</name>
    <name type="common">Gliocladium roseum</name>
    <dbReference type="NCBI Taxonomy" id="29856"/>
    <lineage>
        <taxon>Eukaryota</taxon>
        <taxon>Fungi</taxon>
        <taxon>Dikarya</taxon>
        <taxon>Ascomycota</taxon>
        <taxon>Pezizomycotina</taxon>
        <taxon>Sordariomycetes</taxon>
        <taxon>Hypocreomycetidae</taxon>
        <taxon>Hypocreales</taxon>
        <taxon>Bionectriaceae</taxon>
        <taxon>Clonostachys</taxon>
    </lineage>
</organism>
<accession>A0A0B7KA66</accession>
<sequence length="527" mass="59582">MEPKKRGISEVNGYQTSPSKLFKKTCQDSQLNGQSMNGGSVKSVDSYKNLKELFSPSVVAKVWGIAQRDLNNVQPPHLYPEYTKPGHSNYVYRELEFWTSGFFPGSLHLLLERQRKYRHLTTPPGSEILPHPIQLEYAHPRTPRIESECELIVGISFACKWWTENLHKNATLLGTHDLGFMIYPWARVRWELDHDHRSFDTMIRAAGTLADRFSETVGAIRSWDTCMTKVYHYNDLTTDFLVIIDNMMNLDLIFWAAANHDSPIEAQRLYKIAVSHARMSQQHHVAGDFSTRHVVNFDPKTGQIKEKITNQGYSHDSCWARGQAWAIAGFAQTAQWTGDDSFLQTAIDCAEYFVKKLPSDTSIPPWDFDAPRIDEQGNPQPTDTSAGLIAAYGMLIIHDILRKRNQSSVYLESALRIVDGTCENHLNERAVFMKDSRSIETVEHGLLKNASSAVSAELHEGDTIVNGATINNFEHAPRKWANHGLVYADYYYLLVGNKLLEIGVGEQVLRQCKQANGGNGRLGVNEN</sequence>
<evidence type="ECO:0000256" key="2">
    <source>
        <dbReference type="ARBA" id="ARBA00038358"/>
    </source>
</evidence>
<name>A0A0B7KA66_BIOOC</name>
<dbReference type="GO" id="GO:0000272">
    <property type="term" value="P:polysaccharide catabolic process"/>
    <property type="evidence" value="ECO:0007669"/>
    <property type="project" value="TreeGrafter"/>
</dbReference>
<evidence type="ECO:0000256" key="1">
    <source>
        <dbReference type="ARBA" id="ARBA00022801"/>
    </source>
</evidence>
<dbReference type="PANTHER" id="PTHR36845:SF1">
    <property type="entry name" value="HYDROLASE, PUTATIVE (AFU_ORTHOLOGUE AFUA_7G05090)-RELATED"/>
    <property type="match status" value="1"/>
</dbReference>
<reference evidence="3" key="1">
    <citation type="submission" date="2015-01" db="EMBL/GenBank/DDBJ databases">
        <authorList>
            <person name="Durling Mikael"/>
        </authorList>
    </citation>
    <scope>NUCLEOTIDE SEQUENCE</scope>
</reference>
<proteinExistence type="inferred from homology"/>
<keyword evidence="1" id="KW-0378">Hydrolase</keyword>
<dbReference type="EMBL" id="CDPU01000042">
    <property type="protein sequence ID" value="CEO54383.1"/>
    <property type="molecule type" value="Genomic_DNA"/>
</dbReference>
<dbReference type="InterPro" id="IPR052369">
    <property type="entry name" value="UG_Glycosaminoglycan_Hydrolase"/>
</dbReference>
<dbReference type="AlphaFoldDB" id="A0A0B7KA66"/>
<gene>
    <name evidence="3" type="ORF">BN869_000010441_1</name>
</gene>
<dbReference type="Gene3D" id="1.50.10.10">
    <property type="match status" value="1"/>
</dbReference>
<dbReference type="SUPFAM" id="SSF48208">
    <property type="entry name" value="Six-hairpin glycosidases"/>
    <property type="match status" value="1"/>
</dbReference>
<dbReference type="InterPro" id="IPR008928">
    <property type="entry name" value="6-hairpin_glycosidase_sf"/>
</dbReference>
<comment type="similarity">
    <text evidence="2">Belongs to the glycosyl hydrolase 88 family.</text>
</comment>
<evidence type="ECO:0008006" key="4">
    <source>
        <dbReference type="Google" id="ProtNLM"/>
    </source>
</evidence>
<dbReference type="GO" id="GO:0052757">
    <property type="term" value="F:chondroitin hydrolase activity"/>
    <property type="evidence" value="ECO:0007669"/>
    <property type="project" value="TreeGrafter"/>
</dbReference>
<dbReference type="InterPro" id="IPR012341">
    <property type="entry name" value="6hp_glycosidase-like_sf"/>
</dbReference>
<protein>
    <recommendedName>
        <fullName evidence="4">Glycoside hydrolase family 88 protein</fullName>
    </recommendedName>
</protein>
<evidence type="ECO:0000313" key="3">
    <source>
        <dbReference type="EMBL" id="CEO54383.1"/>
    </source>
</evidence>